<evidence type="ECO:0000313" key="2">
    <source>
        <dbReference type="EMBL" id="HHP05051.1"/>
    </source>
</evidence>
<dbReference type="EMBL" id="DRZM01000147">
    <property type="protein sequence ID" value="HHP05051.1"/>
    <property type="molecule type" value="Genomic_DNA"/>
</dbReference>
<name>A0A7J3X7K4_THEPE</name>
<proteinExistence type="predicted"/>
<dbReference type="InterPro" id="IPR055999">
    <property type="entry name" value="DUF7577"/>
</dbReference>
<protein>
    <submittedName>
        <fullName evidence="2">Zinc ribbon domain-containing protein</fullName>
    </submittedName>
</protein>
<accession>A0A7J3X7K4</accession>
<evidence type="ECO:0000259" key="1">
    <source>
        <dbReference type="Pfam" id="PF24463"/>
    </source>
</evidence>
<reference evidence="2" key="1">
    <citation type="journal article" date="2020" name="mSystems">
        <title>Genome- and Community-Level Interaction Insights into Carbon Utilization and Element Cycling Functions of Hydrothermarchaeota in Hydrothermal Sediment.</title>
        <authorList>
            <person name="Zhou Z."/>
            <person name="Liu Y."/>
            <person name="Xu W."/>
            <person name="Pan J."/>
            <person name="Luo Z.H."/>
            <person name="Li M."/>
        </authorList>
    </citation>
    <scope>NUCLEOTIDE SEQUENCE [LARGE SCALE GENOMIC DNA]</scope>
    <source>
        <strain evidence="2">SpSt-1125</strain>
    </source>
</reference>
<feature type="domain" description="DUF7577" evidence="1">
    <location>
        <begin position="97"/>
        <end position="121"/>
    </location>
</feature>
<dbReference type="Pfam" id="PF24463">
    <property type="entry name" value="DUF7577"/>
    <property type="match status" value="1"/>
</dbReference>
<sequence>MLETASTPSIIGVEYSSLYAGEWGKLLVKVRGAGLVSLAVEGDVEWLDPGRVMLSGESVVEVPVKPGVVGEFPVRVVVKSESGEDARIAWLRASEKARKCPNCGAPAEPGANYCWKCGARIA</sequence>
<comment type="caution">
    <text evidence="2">The sequence shown here is derived from an EMBL/GenBank/DDBJ whole genome shotgun (WGS) entry which is preliminary data.</text>
</comment>
<gene>
    <name evidence="2" type="ORF">ENM88_04795</name>
</gene>
<dbReference type="AlphaFoldDB" id="A0A7J3X7K4"/>
<organism evidence="2">
    <name type="scientific">Thermofilum pendens</name>
    <dbReference type="NCBI Taxonomy" id="2269"/>
    <lineage>
        <taxon>Archaea</taxon>
        <taxon>Thermoproteota</taxon>
        <taxon>Thermoprotei</taxon>
        <taxon>Thermofilales</taxon>
        <taxon>Thermofilaceae</taxon>
        <taxon>Thermofilum</taxon>
    </lineage>
</organism>